<organism evidence="3 4">
    <name type="scientific">Cucurbita maxima</name>
    <name type="common">Pumpkin</name>
    <name type="synonym">Winter squash</name>
    <dbReference type="NCBI Taxonomy" id="3661"/>
    <lineage>
        <taxon>Eukaryota</taxon>
        <taxon>Viridiplantae</taxon>
        <taxon>Streptophyta</taxon>
        <taxon>Embryophyta</taxon>
        <taxon>Tracheophyta</taxon>
        <taxon>Spermatophyta</taxon>
        <taxon>Magnoliopsida</taxon>
        <taxon>eudicotyledons</taxon>
        <taxon>Gunneridae</taxon>
        <taxon>Pentapetalae</taxon>
        <taxon>rosids</taxon>
        <taxon>fabids</taxon>
        <taxon>Cucurbitales</taxon>
        <taxon>Cucurbitaceae</taxon>
        <taxon>Cucurbiteae</taxon>
        <taxon>Cucurbita</taxon>
    </lineage>
</organism>
<accession>A0A6J1JUT4</accession>
<dbReference type="GeneID" id="111489942"/>
<name>A0A6J1JUT4_CUCMA</name>
<dbReference type="OrthoDB" id="343296at2759"/>
<dbReference type="Gene3D" id="1.10.238.10">
    <property type="entry name" value="EF-hand"/>
    <property type="match status" value="1"/>
</dbReference>
<dbReference type="PANTHER" id="PTHR47319:SF28">
    <property type="entry name" value="EF-HAND DOMAIN-CONTAINING PROTEIN"/>
    <property type="match status" value="1"/>
</dbReference>
<dbReference type="Proteomes" id="UP000504608">
    <property type="component" value="Unplaced"/>
</dbReference>
<dbReference type="InterPro" id="IPR044205">
    <property type="entry name" value="KIC/PBP1/KRP1"/>
</dbReference>
<keyword evidence="1" id="KW-0106">Calcium</keyword>
<sequence length="103" mass="11513">MGSRNRVVLFRDFFPAMVEKLGVKGFMEELRYGFRLLMDKEKGVITAESLRTKMGFLGLEEEEAMGMVSEGDLDGDGALSEAEFFIAVEFLNSSNDLEMGISQ</sequence>
<feature type="domain" description="EF-hand" evidence="2">
    <location>
        <begin position="59"/>
        <end position="94"/>
    </location>
</feature>
<proteinExistence type="predicted"/>
<dbReference type="PROSITE" id="PS00018">
    <property type="entry name" value="EF_HAND_1"/>
    <property type="match status" value="1"/>
</dbReference>
<keyword evidence="3" id="KW-1185">Reference proteome</keyword>
<evidence type="ECO:0000313" key="4">
    <source>
        <dbReference type="RefSeq" id="XP_022994112.1"/>
    </source>
</evidence>
<dbReference type="Pfam" id="PF13833">
    <property type="entry name" value="EF-hand_8"/>
    <property type="match status" value="1"/>
</dbReference>
<evidence type="ECO:0000256" key="1">
    <source>
        <dbReference type="ARBA" id="ARBA00022837"/>
    </source>
</evidence>
<protein>
    <submittedName>
        <fullName evidence="4">Calcium-binding protein KIC-like</fullName>
    </submittedName>
</protein>
<dbReference type="InterPro" id="IPR011992">
    <property type="entry name" value="EF-hand-dom_pair"/>
</dbReference>
<reference evidence="4" key="1">
    <citation type="submission" date="2025-08" db="UniProtKB">
        <authorList>
            <consortium name="RefSeq"/>
        </authorList>
    </citation>
    <scope>IDENTIFICATION</scope>
    <source>
        <tissue evidence="4">Young leaves</tissue>
    </source>
</reference>
<evidence type="ECO:0000259" key="2">
    <source>
        <dbReference type="PROSITE" id="PS50222"/>
    </source>
</evidence>
<dbReference type="RefSeq" id="XP_022994112.1">
    <property type="nucleotide sequence ID" value="XM_023138344.1"/>
</dbReference>
<dbReference type="PROSITE" id="PS50222">
    <property type="entry name" value="EF_HAND_2"/>
    <property type="match status" value="1"/>
</dbReference>
<dbReference type="AlphaFoldDB" id="A0A6J1JUT4"/>
<dbReference type="InterPro" id="IPR002048">
    <property type="entry name" value="EF_hand_dom"/>
</dbReference>
<dbReference type="KEGG" id="cmax:111489942"/>
<dbReference type="GO" id="GO:0005509">
    <property type="term" value="F:calcium ion binding"/>
    <property type="evidence" value="ECO:0007669"/>
    <property type="project" value="InterPro"/>
</dbReference>
<dbReference type="InterPro" id="IPR018247">
    <property type="entry name" value="EF_Hand_1_Ca_BS"/>
</dbReference>
<dbReference type="PANTHER" id="PTHR47319">
    <property type="entry name" value="CALCIUM-BINDING PROTEIN KIC"/>
    <property type="match status" value="1"/>
</dbReference>
<gene>
    <name evidence="4" type="primary">LOC111489942</name>
</gene>
<dbReference type="SUPFAM" id="SSF47473">
    <property type="entry name" value="EF-hand"/>
    <property type="match status" value="1"/>
</dbReference>
<evidence type="ECO:0000313" key="3">
    <source>
        <dbReference type="Proteomes" id="UP000504608"/>
    </source>
</evidence>